<keyword evidence="9" id="KW-0520">NAD</keyword>
<comment type="catalytic activity">
    <reaction evidence="8 9">
        <text>a ubiquinone + NADH + 5 H(+)(in) = a ubiquinol + NAD(+) + 4 H(+)(out)</text>
        <dbReference type="Rhea" id="RHEA:29091"/>
        <dbReference type="Rhea" id="RHEA-COMP:9565"/>
        <dbReference type="Rhea" id="RHEA-COMP:9566"/>
        <dbReference type="ChEBI" id="CHEBI:15378"/>
        <dbReference type="ChEBI" id="CHEBI:16389"/>
        <dbReference type="ChEBI" id="CHEBI:17976"/>
        <dbReference type="ChEBI" id="CHEBI:57540"/>
        <dbReference type="ChEBI" id="CHEBI:57945"/>
        <dbReference type="EC" id="7.1.1.2"/>
    </reaction>
</comment>
<evidence type="ECO:0000313" key="10">
    <source>
        <dbReference type="EMBL" id="BAV25006.1"/>
    </source>
</evidence>
<keyword evidence="7 9" id="KW-0472">Membrane</keyword>
<keyword evidence="9 10" id="KW-0496">Mitochondrion</keyword>
<keyword evidence="9" id="KW-0679">Respiratory chain</keyword>
<dbReference type="PANTHER" id="PTHR11058">
    <property type="entry name" value="NADH-UBIQUINONE OXIDOREDUCTASE CHAIN 3"/>
    <property type="match status" value="1"/>
</dbReference>
<dbReference type="GO" id="GO:0008137">
    <property type="term" value="F:NADH dehydrogenase (ubiquinone) activity"/>
    <property type="evidence" value="ECO:0007669"/>
    <property type="project" value="UniProtKB-UniRule"/>
</dbReference>
<accession>A0A1B4WR28</accession>
<evidence type="ECO:0000256" key="2">
    <source>
        <dbReference type="ARBA" id="ARBA00008472"/>
    </source>
</evidence>
<keyword evidence="5 9" id="KW-0812">Transmembrane</keyword>
<dbReference type="GO" id="GO:0030964">
    <property type="term" value="C:NADH dehydrogenase complex"/>
    <property type="evidence" value="ECO:0007669"/>
    <property type="project" value="TreeGrafter"/>
</dbReference>
<comment type="subcellular location">
    <subcellularLocation>
        <location evidence="1">Membrane</location>
    </subcellularLocation>
    <subcellularLocation>
        <location evidence="9">Mitochondrion membrane</location>
        <topology evidence="9">Multi-pass membrane protein</topology>
    </subcellularLocation>
</comment>
<gene>
    <name evidence="10" type="primary">ND3</name>
</gene>
<dbReference type="AlphaFoldDB" id="A0A1B4WR28"/>
<keyword evidence="9" id="KW-1278">Translocase</keyword>
<dbReference type="Gene3D" id="1.20.58.1610">
    <property type="entry name" value="NADH:ubiquinone/plastoquinone oxidoreductase, chain 3"/>
    <property type="match status" value="1"/>
</dbReference>
<evidence type="ECO:0000256" key="8">
    <source>
        <dbReference type="ARBA" id="ARBA00049551"/>
    </source>
</evidence>
<name>A0A1B4WR28_9BIVA</name>
<feature type="transmembrane region" description="Helical" evidence="9">
    <location>
        <begin position="39"/>
        <end position="63"/>
    </location>
</feature>
<geneLocation type="mitochondrion" evidence="10"/>
<keyword evidence="9" id="KW-0830">Ubiquinone</keyword>
<comment type="function">
    <text evidence="9">Core subunit of the mitochondrial membrane respiratory chain NADH dehydrogenase (Complex I) which catalyzes electron transfer from NADH through the respiratory chain, using ubiquinone as an electron acceptor. Essential for the catalytic activity of complex I.</text>
</comment>
<evidence type="ECO:0000256" key="4">
    <source>
        <dbReference type="ARBA" id="ARBA00022448"/>
    </source>
</evidence>
<evidence type="ECO:0000256" key="1">
    <source>
        <dbReference type="ARBA" id="ARBA00004370"/>
    </source>
</evidence>
<feature type="transmembrane region" description="Helical" evidence="9">
    <location>
        <begin position="75"/>
        <end position="93"/>
    </location>
</feature>
<dbReference type="PANTHER" id="PTHR11058:SF9">
    <property type="entry name" value="NADH-UBIQUINONE OXIDOREDUCTASE CHAIN 3"/>
    <property type="match status" value="1"/>
</dbReference>
<evidence type="ECO:0000256" key="9">
    <source>
        <dbReference type="RuleBase" id="RU003640"/>
    </source>
</evidence>
<comment type="similarity">
    <text evidence="2 9">Belongs to the complex I subunit 3 family.</text>
</comment>
<keyword evidence="9" id="KW-0249">Electron transport</keyword>
<dbReference type="EC" id="7.1.1.2" evidence="9"/>
<dbReference type="Pfam" id="PF00507">
    <property type="entry name" value="Oxidored_q4"/>
    <property type="match status" value="1"/>
</dbReference>
<evidence type="ECO:0000256" key="7">
    <source>
        <dbReference type="ARBA" id="ARBA00023136"/>
    </source>
</evidence>
<evidence type="ECO:0000256" key="5">
    <source>
        <dbReference type="ARBA" id="ARBA00022692"/>
    </source>
</evidence>
<organism evidence="10">
    <name type="scientific">Isorropodon fossajaponicum</name>
    <dbReference type="NCBI Taxonomy" id="1871144"/>
    <lineage>
        <taxon>Eukaryota</taxon>
        <taxon>Metazoa</taxon>
        <taxon>Spiralia</taxon>
        <taxon>Lophotrochozoa</taxon>
        <taxon>Mollusca</taxon>
        <taxon>Bivalvia</taxon>
        <taxon>Autobranchia</taxon>
        <taxon>Heteroconchia</taxon>
        <taxon>Euheterodonta</taxon>
        <taxon>Imparidentia</taxon>
        <taxon>Neoheterodontei</taxon>
        <taxon>Venerida</taxon>
        <taxon>Glossoidea</taxon>
        <taxon>Vesicomyidae</taxon>
        <taxon>Isorropodon</taxon>
    </lineage>
</organism>
<dbReference type="InterPro" id="IPR038430">
    <property type="entry name" value="NDAH_ubi_oxred_su3_sf"/>
</dbReference>
<sequence>MALLVLGVMVSQNWRFEWAKLTSFECGFDPMSSSRSPFSMQFFLLALLFLIFDMEIVLLFPIVMSLKMVFCSMPMVGKSLTFLFLLILLGGLIHEFNEGTLDWVKG</sequence>
<keyword evidence="6 9" id="KW-1133">Transmembrane helix</keyword>
<proteinExistence type="inferred from homology"/>
<dbReference type="GO" id="GO:0031966">
    <property type="term" value="C:mitochondrial membrane"/>
    <property type="evidence" value="ECO:0007669"/>
    <property type="project" value="UniProtKB-SubCell"/>
</dbReference>
<dbReference type="EMBL" id="AP014550">
    <property type="protein sequence ID" value="BAV25006.1"/>
    <property type="molecule type" value="Genomic_DNA"/>
</dbReference>
<evidence type="ECO:0000256" key="3">
    <source>
        <dbReference type="ARBA" id="ARBA00021007"/>
    </source>
</evidence>
<reference evidence="10" key="1">
    <citation type="journal article" date="2017" name="Mar. Genomics">
        <title>Updated mitochondrial phylogeny of Pteriomorph and Heterodont Bivalvia, including deep-sea chemosymbiotic Bathymodiolus mussels, vesicomyid clams and the thyasirid clam Conchocele cf. bisecta.</title>
        <authorList>
            <person name="Ozawa G."/>
            <person name="Shimamura S."/>
            <person name="Takaki Y."/>
            <person name="Yokobori S."/>
            <person name="Ohara Y."/>
            <person name="Takishita K."/>
            <person name="Maruyama T."/>
            <person name="Fujikura K."/>
            <person name="Yoshida T."/>
        </authorList>
    </citation>
    <scope>NUCLEOTIDE SEQUENCE</scope>
</reference>
<dbReference type="InterPro" id="IPR000440">
    <property type="entry name" value="NADH_UbQ/plastoQ_OxRdtase_su3"/>
</dbReference>
<evidence type="ECO:0000256" key="6">
    <source>
        <dbReference type="ARBA" id="ARBA00022989"/>
    </source>
</evidence>
<keyword evidence="4 9" id="KW-0813">Transport</keyword>
<protein>
    <recommendedName>
        <fullName evidence="3 9">NADH-ubiquinone oxidoreductase chain 3</fullName>
        <ecNumber evidence="9">7.1.1.2</ecNumber>
    </recommendedName>
</protein>